<dbReference type="Proteomes" id="UP001595912">
    <property type="component" value="Unassembled WGS sequence"/>
</dbReference>
<dbReference type="InterPro" id="IPR013325">
    <property type="entry name" value="RNA_pol_sigma_r2"/>
</dbReference>
<proteinExistence type="predicted"/>
<evidence type="ECO:0000313" key="1">
    <source>
        <dbReference type="EMBL" id="MFC4997120.1"/>
    </source>
</evidence>
<accession>A0ABV9VL84</accession>
<keyword evidence="2" id="KW-1185">Reference proteome</keyword>
<gene>
    <name evidence="1" type="ORF">ACFPIJ_04695</name>
</gene>
<reference evidence="2" key="1">
    <citation type="journal article" date="2019" name="Int. J. Syst. Evol. Microbiol.">
        <title>The Global Catalogue of Microorganisms (GCM) 10K type strain sequencing project: providing services to taxonomists for standard genome sequencing and annotation.</title>
        <authorList>
            <consortium name="The Broad Institute Genomics Platform"/>
            <consortium name="The Broad Institute Genome Sequencing Center for Infectious Disease"/>
            <person name="Wu L."/>
            <person name="Ma J."/>
        </authorList>
    </citation>
    <scope>NUCLEOTIDE SEQUENCE [LARGE SCALE GENOMIC DNA]</scope>
    <source>
        <strain evidence="2">CGMCC 4.7152</strain>
    </source>
</reference>
<dbReference type="Gene3D" id="1.10.1740.10">
    <property type="match status" value="1"/>
</dbReference>
<name>A0ABV9VL84_9ACTN</name>
<dbReference type="RefSeq" id="WP_380113352.1">
    <property type="nucleotide sequence ID" value="NZ_JBHSIU010000007.1"/>
</dbReference>
<organism evidence="1 2">
    <name type="scientific">Dactylosporangium cerinum</name>
    <dbReference type="NCBI Taxonomy" id="1434730"/>
    <lineage>
        <taxon>Bacteria</taxon>
        <taxon>Bacillati</taxon>
        <taxon>Actinomycetota</taxon>
        <taxon>Actinomycetes</taxon>
        <taxon>Micromonosporales</taxon>
        <taxon>Micromonosporaceae</taxon>
        <taxon>Dactylosporangium</taxon>
    </lineage>
</organism>
<protein>
    <submittedName>
        <fullName evidence="1">RNA polymerase sigma factor</fullName>
    </submittedName>
</protein>
<dbReference type="SUPFAM" id="SSF88946">
    <property type="entry name" value="Sigma2 domain of RNA polymerase sigma factors"/>
    <property type="match status" value="1"/>
</dbReference>
<dbReference type="EMBL" id="JBHSIU010000007">
    <property type="protein sequence ID" value="MFC4997120.1"/>
    <property type="molecule type" value="Genomic_DNA"/>
</dbReference>
<comment type="caution">
    <text evidence="1">The sequence shown here is derived from an EMBL/GenBank/DDBJ whole genome shotgun (WGS) entry which is preliminary data.</text>
</comment>
<evidence type="ECO:0000313" key="2">
    <source>
        <dbReference type="Proteomes" id="UP001595912"/>
    </source>
</evidence>
<sequence>MYRIADREPAALAELYRLQVRPIFGHVRARIDDIDAAATITRAAFVEMWRLAPARRQLYDARSWLLRIADRRIGEHLRSQAWPATLGAGYDEHMRLESDALIRLGPSDDSDRRGDSAVGCSRVVLPRDGRVG</sequence>